<dbReference type="AlphaFoldDB" id="A0A4S2AX87"/>
<accession>A0A4S2AX87</accession>
<reference evidence="3 4" key="1">
    <citation type="submission" date="2019-04" db="EMBL/GenBank/DDBJ databases">
        <title>Microbes associate with the intestines of laboratory mice.</title>
        <authorList>
            <person name="Navarre W."/>
            <person name="Wong E."/>
            <person name="Huang K."/>
            <person name="Tropini C."/>
            <person name="Ng K."/>
            <person name="Yu B."/>
        </authorList>
    </citation>
    <scope>NUCLEOTIDE SEQUENCE [LARGE SCALE GENOMIC DNA]</scope>
    <source>
        <strain evidence="3 4">NM69_E16B</strain>
    </source>
</reference>
<gene>
    <name evidence="3" type="ORF">E5355_10135</name>
</gene>
<dbReference type="EMBL" id="SRYZ01000019">
    <property type="protein sequence ID" value="TGY06149.1"/>
    <property type="molecule type" value="Genomic_DNA"/>
</dbReference>
<name>A0A4S2AX87_9BACE</name>
<dbReference type="Pfam" id="PF14322">
    <property type="entry name" value="SusD-like_3"/>
    <property type="match status" value="1"/>
</dbReference>
<organism evidence="3 4">
    <name type="scientific">Bacteroides muris</name>
    <name type="common">ex Afrizal et al. 2022</name>
    <dbReference type="NCBI Taxonomy" id="2516960"/>
    <lineage>
        <taxon>Bacteria</taxon>
        <taxon>Pseudomonadati</taxon>
        <taxon>Bacteroidota</taxon>
        <taxon>Bacteroidia</taxon>
        <taxon>Bacteroidales</taxon>
        <taxon>Bacteroidaceae</taxon>
        <taxon>Bacteroides</taxon>
    </lineage>
</organism>
<feature type="domain" description="SusD-like N-terminal" evidence="2">
    <location>
        <begin position="25"/>
        <end position="230"/>
    </location>
</feature>
<keyword evidence="1" id="KW-0732">Signal</keyword>
<keyword evidence="4" id="KW-1185">Reference proteome</keyword>
<dbReference type="Gene3D" id="1.25.40.390">
    <property type="match status" value="1"/>
</dbReference>
<proteinExistence type="predicted"/>
<dbReference type="RefSeq" id="WP_136010263.1">
    <property type="nucleotide sequence ID" value="NZ_SRYZ01000019.1"/>
</dbReference>
<evidence type="ECO:0000313" key="3">
    <source>
        <dbReference type="EMBL" id="TGY06149.1"/>
    </source>
</evidence>
<dbReference type="Proteomes" id="UP000310532">
    <property type="component" value="Unassembled WGS sequence"/>
</dbReference>
<evidence type="ECO:0000313" key="4">
    <source>
        <dbReference type="Proteomes" id="UP000310532"/>
    </source>
</evidence>
<feature type="signal peptide" evidence="1">
    <location>
        <begin position="1"/>
        <end position="21"/>
    </location>
</feature>
<dbReference type="InterPro" id="IPR011990">
    <property type="entry name" value="TPR-like_helical_dom_sf"/>
</dbReference>
<dbReference type="InterPro" id="IPR033985">
    <property type="entry name" value="SusD-like_N"/>
</dbReference>
<sequence>MKKYNRYITILACSITLVTLGACDDFLSTMPDNRAQIDTEDKITSLLVSAYPKNGYYLLSEFMSDNVDDMGEANPNTTRFIEQVYSWQDVTESDNESPERFWQSSYEAISAANHALQAIEEMGGATTEKLKQAKAEALICRAYNHFMLVNTFSLHYNSATADKDLGITYMTKPETTVLVNYERNSVAEVYKMVEQDLEEALPYVGDSYMSVPKYHFNPTAAYAFACRFYLYYEKWEKAIEYADKVLGSSPKSMLRDYAYMGTMTQQIQAVAQHYIDATLNCNLLLTTGYSRMGIVMGNYSTWKRFAHSPYLASTEDAGAPNIWGSSAKYYSGLKSYNATNSSYVIFWRLPYLFEYTDAVAGVGYTRCVFPTLTTDECLLNRAEAKVMLKRYNEAAEDLDLWMHNIMDTNVKVTPELVTSFYNSIEYAEPLESTQKKHLHPAFSIDAEGSTQECMLQCVLGFKRIETLQLGLRWFDVKRYGIEICRRMMNAAGKPEKQTDILTVDDPRRAMQIPQKVRDAGYEPNPRN</sequence>
<dbReference type="PROSITE" id="PS51257">
    <property type="entry name" value="PROKAR_LIPOPROTEIN"/>
    <property type="match status" value="1"/>
</dbReference>
<comment type="caution">
    <text evidence="3">The sequence shown here is derived from an EMBL/GenBank/DDBJ whole genome shotgun (WGS) entry which is preliminary data.</text>
</comment>
<protein>
    <submittedName>
        <fullName evidence="3">RagB/SusD family nutrient uptake outer membrane protein</fullName>
    </submittedName>
</protein>
<feature type="chain" id="PRO_5020677011" evidence="1">
    <location>
        <begin position="22"/>
        <end position="527"/>
    </location>
</feature>
<evidence type="ECO:0000259" key="2">
    <source>
        <dbReference type="Pfam" id="PF14322"/>
    </source>
</evidence>
<dbReference type="SUPFAM" id="SSF48452">
    <property type="entry name" value="TPR-like"/>
    <property type="match status" value="1"/>
</dbReference>
<evidence type="ECO:0000256" key="1">
    <source>
        <dbReference type="SAM" id="SignalP"/>
    </source>
</evidence>